<dbReference type="Proteomes" id="UP000076842">
    <property type="component" value="Unassembled WGS sequence"/>
</dbReference>
<evidence type="ECO:0000256" key="1">
    <source>
        <dbReference type="ARBA" id="ARBA00004141"/>
    </source>
</evidence>
<evidence type="ECO:0000256" key="7">
    <source>
        <dbReference type="ARBA" id="ARBA00038475"/>
    </source>
</evidence>
<keyword evidence="4" id="KW-0677">Repeat</keyword>
<dbReference type="STRING" id="1353952.A0A165CSC1"/>
<dbReference type="PANTHER" id="PTHR12226">
    <property type="entry name" value="MANNOSE-P-DOLICHOL UTILIZATION DEFECT 1 LEC35 -RELATED"/>
    <property type="match status" value="1"/>
</dbReference>
<keyword evidence="6 8" id="KW-0472">Membrane</keyword>
<evidence type="ECO:0000256" key="6">
    <source>
        <dbReference type="ARBA" id="ARBA00023136"/>
    </source>
</evidence>
<feature type="transmembrane region" description="Helical" evidence="10">
    <location>
        <begin position="78"/>
        <end position="96"/>
    </location>
</feature>
<evidence type="ECO:0000313" key="11">
    <source>
        <dbReference type="EMBL" id="KZT51306.1"/>
    </source>
</evidence>
<evidence type="ECO:0000256" key="4">
    <source>
        <dbReference type="ARBA" id="ARBA00022737"/>
    </source>
</evidence>
<evidence type="ECO:0000256" key="2">
    <source>
        <dbReference type="ARBA" id="ARBA00022448"/>
    </source>
</evidence>
<dbReference type="InParanoid" id="A0A165CSC1"/>
<evidence type="ECO:0000256" key="5">
    <source>
        <dbReference type="ARBA" id="ARBA00022989"/>
    </source>
</evidence>
<dbReference type="PIRSF" id="PIRSF023381">
    <property type="entry name" value="MannP-dilichol_defect-1p"/>
    <property type="match status" value="1"/>
</dbReference>
<feature type="region of interest" description="Disordered" evidence="9">
    <location>
        <begin position="263"/>
        <end position="293"/>
    </location>
</feature>
<feature type="transmembrane region" description="Helical" evidence="10">
    <location>
        <begin position="108"/>
        <end position="126"/>
    </location>
</feature>
<keyword evidence="2" id="KW-0813">Transport</keyword>
<accession>A0A165CSC1</accession>
<evidence type="ECO:0000256" key="8">
    <source>
        <dbReference type="PIRNR" id="PIRNR023381"/>
    </source>
</evidence>
<dbReference type="OrthoDB" id="271506at2759"/>
<keyword evidence="5 8" id="KW-1133">Transmembrane helix</keyword>
<reference evidence="11 12" key="1">
    <citation type="journal article" date="2016" name="Mol. Biol. Evol.">
        <title>Comparative Genomics of Early-Diverging Mushroom-Forming Fungi Provides Insights into the Origins of Lignocellulose Decay Capabilities.</title>
        <authorList>
            <person name="Nagy L.G."/>
            <person name="Riley R."/>
            <person name="Tritt A."/>
            <person name="Adam C."/>
            <person name="Daum C."/>
            <person name="Floudas D."/>
            <person name="Sun H."/>
            <person name="Yadav J.S."/>
            <person name="Pangilinan J."/>
            <person name="Larsson K.H."/>
            <person name="Matsuura K."/>
            <person name="Barry K."/>
            <person name="Labutti K."/>
            <person name="Kuo R."/>
            <person name="Ohm R.A."/>
            <person name="Bhattacharya S.S."/>
            <person name="Shirouzu T."/>
            <person name="Yoshinaga Y."/>
            <person name="Martin F.M."/>
            <person name="Grigoriev I.V."/>
            <person name="Hibbett D.S."/>
        </authorList>
    </citation>
    <scope>NUCLEOTIDE SEQUENCE [LARGE SCALE GENOMIC DNA]</scope>
    <source>
        <strain evidence="11 12">HHB12733</strain>
    </source>
</reference>
<evidence type="ECO:0000313" key="12">
    <source>
        <dbReference type="Proteomes" id="UP000076842"/>
    </source>
</evidence>
<dbReference type="PANTHER" id="PTHR12226:SF2">
    <property type="entry name" value="MANNOSE-P-DOLICHOL UTILIZATION DEFECT 1 PROTEIN"/>
    <property type="match status" value="1"/>
</dbReference>
<dbReference type="GO" id="GO:0016020">
    <property type="term" value="C:membrane"/>
    <property type="evidence" value="ECO:0007669"/>
    <property type="project" value="UniProtKB-SubCell"/>
</dbReference>
<dbReference type="AlphaFoldDB" id="A0A165CSC1"/>
<protein>
    <recommendedName>
        <fullName evidence="8">Mannose-P-dolichol utilization defect 1 protein homolog</fullName>
    </recommendedName>
</protein>
<dbReference type="SMART" id="SM00679">
    <property type="entry name" value="CTNS"/>
    <property type="match status" value="2"/>
</dbReference>
<dbReference type="InterPro" id="IPR016817">
    <property type="entry name" value="MannP-dilichol_defect-1"/>
</dbReference>
<feature type="transmembrane region" description="Helical" evidence="10">
    <location>
        <begin position="216"/>
        <end position="237"/>
    </location>
</feature>
<dbReference type="InterPro" id="IPR006603">
    <property type="entry name" value="PQ-loop_rpt"/>
</dbReference>
<keyword evidence="3 8" id="KW-0812">Transmembrane</keyword>
<proteinExistence type="inferred from homology"/>
<feature type="transmembrane region" description="Helical" evidence="10">
    <location>
        <begin position="133"/>
        <end position="149"/>
    </location>
</feature>
<keyword evidence="12" id="KW-1185">Reference proteome</keyword>
<comment type="subcellular location">
    <subcellularLocation>
        <location evidence="1 8">Membrane</location>
        <topology evidence="1 8">Multi-pass membrane protein</topology>
    </subcellularLocation>
</comment>
<dbReference type="Gene3D" id="1.20.1280.290">
    <property type="match status" value="2"/>
</dbReference>
<name>A0A165CSC1_9BASI</name>
<sequence>MSITKRLIPNVLREPAVALIGEECYVSLVEQLNVFDTDCLKYAISKGLGVGLVLGGTIMKLPQLIVIVRAKSARGVSLAAYAFETLSYWIITAYSARQAYPFSTYGENFFLGVQNVVITLLIVYYAPRSTATQLAGAAVATAVGAYILLKVPMSYLAMLQGSTIPLTFLSKVPQIISNHRLQSTGTLSSFAVFAALAGTFARLFTTATEVNDPLVFWGYVGAAVLNVIIAVQMVMYWRSEERPGMPKYREDQKFPVAQELETAPIGIPSSPRKHDSITSNPGGSGRRWTRKLD</sequence>
<gene>
    <name evidence="11" type="ORF">CALCODRAFT_443266</name>
</gene>
<organism evidence="11 12">
    <name type="scientific">Calocera cornea HHB12733</name>
    <dbReference type="NCBI Taxonomy" id="1353952"/>
    <lineage>
        <taxon>Eukaryota</taxon>
        <taxon>Fungi</taxon>
        <taxon>Dikarya</taxon>
        <taxon>Basidiomycota</taxon>
        <taxon>Agaricomycotina</taxon>
        <taxon>Dacrymycetes</taxon>
        <taxon>Dacrymycetales</taxon>
        <taxon>Dacrymycetaceae</taxon>
        <taxon>Calocera</taxon>
    </lineage>
</organism>
<comment type="similarity">
    <text evidence="7 8">Belongs to the MPDU1 (TC 2.A.43.3) family.</text>
</comment>
<feature type="transmembrane region" description="Helical" evidence="10">
    <location>
        <begin position="184"/>
        <end position="204"/>
    </location>
</feature>
<dbReference type="Pfam" id="PF04193">
    <property type="entry name" value="PQ-loop"/>
    <property type="match status" value="2"/>
</dbReference>
<evidence type="ECO:0000256" key="3">
    <source>
        <dbReference type="ARBA" id="ARBA00022692"/>
    </source>
</evidence>
<evidence type="ECO:0000256" key="10">
    <source>
        <dbReference type="SAM" id="Phobius"/>
    </source>
</evidence>
<dbReference type="EMBL" id="KV424114">
    <property type="protein sequence ID" value="KZT51306.1"/>
    <property type="molecule type" value="Genomic_DNA"/>
</dbReference>
<evidence type="ECO:0000256" key="9">
    <source>
        <dbReference type="SAM" id="MobiDB-lite"/>
    </source>
</evidence>